<evidence type="ECO:0000313" key="2">
    <source>
        <dbReference type="Proteomes" id="UP000583266"/>
    </source>
</evidence>
<evidence type="ECO:0000313" key="1">
    <source>
        <dbReference type="EMBL" id="NML37852.1"/>
    </source>
</evidence>
<accession>A0A848GLI3</accession>
<dbReference type="PRINTS" id="PR01950">
    <property type="entry name" value="LANCSUPER"/>
</dbReference>
<proteinExistence type="predicted"/>
<gene>
    <name evidence="1" type="ORF">HHL17_11665</name>
</gene>
<dbReference type="AlphaFoldDB" id="A0A848GLI3"/>
<name>A0A848GLI3_9BACT</name>
<comment type="caution">
    <text evidence="1">The sequence shown here is derived from an EMBL/GenBank/DDBJ whole genome shotgun (WGS) entry which is preliminary data.</text>
</comment>
<sequence length="649" mass="73448">MIKVQYSEIARPQVFEIANSFADYLLDNRTAAVWKTKGKNLHQHIAGMNPENIDTGVSGQLLLLIALYKKKREEQYLLLINALVSELVQYCREHTTDNYSLYTGRAGAIYVLMEASQLAGQESLLETCLELIRPANGLYLHDVHTTDYLYEGRAGTLLVLYHLYRLTEAAFLKEYVDAYTLKIVSNAHEEKGMVWWQQPGEIRPYPSCSFAYGSAGIRYVLEHLQAAAANDGLAYIIKGCTAFERLCHTTGIRNWWHARDTASALVLDGKMLERYAQSGMNTFIAKDDHSWASGAVGVMLSVTGDSVPLKPQLNDHLFKRDDLFEGASGWGMYCLLHERASLSVITTTLADRLNASSVSDWLNDGLMHGNMGVLYFLVHASGGPAIAENILLPFAAAAPMQKPLKLSFGLLQVRRWLLDHEYPRTLAFMDHIAPSLFAECLSVADLQLFIINTARAALQPAPYERLLDVFSLEEQKIQWRRKEKRSSLELSLNRWSYQESSALQLNMPDEWLQKQQVVVSDSVGLLRTKWDWSFANDLNGISASQQNNLAQPASGFEYIVQYLGEWGVQEMPLKEDTSLLFYLFRRPKPVHLALTEIKGYIQAQPAAVLQALLFSLTGSRNVENFMSRLDRIILERIRQWVYRGIFVIC</sequence>
<dbReference type="GO" id="GO:0031179">
    <property type="term" value="P:peptide modification"/>
    <property type="evidence" value="ECO:0007669"/>
    <property type="project" value="InterPro"/>
</dbReference>
<evidence type="ECO:0008006" key="3">
    <source>
        <dbReference type="Google" id="ProtNLM"/>
    </source>
</evidence>
<dbReference type="Proteomes" id="UP000583266">
    <property type="component" value="Unassembled WGS sequence"/>
</dbReference>
<dbReference type="Pfam" id="PF05147">
    <property type="entry name" value="LANC_like"/>
    <property type="match status" value="1"/>
</dbReference>
<dbReference type="SUPFAM" id="SSF158745">
    <property type="entry name" value="LanC-like"/>
    <property type="match status" value="2"/>
</dbReference>
<dbReference type="GO" id="GO:0005975">
    <property type="term" value="P:carbohydrate metabolic process"/>
    <property type="evidence" value="ECO:0007669"/>
    <property type="project" value="InterPro"/>
</dbReference>
<dbReference type="InterPro" id="IPR007822">
    <property type="entry name" value="LANC-like"/>
</dbReference>
<protein>
    <recommendedName>
        <fullName evidence="3">Lanthionine synthetase C-like protein</fullName>
    </recommendedName>
</protein>
<keyword evidence="2" id="KW-1185">Reference proteome</keyword>
<dbReference type="Gene3D" id="1.50.10.10">
    <property type="match status" value="1"/>
</dbReference>
<dbReference type="SMART" id="SM01260">
    <property type="entry name" value="LANC_like"/>
    <property type="match status" value="1"/>
</dbReference>
<dbReference type="EMBL" id="JABBGC010000001">
    <property type="protein sequence ID" value="NML37852.1"/>
    <property type="molecule type" value="Genomic_DNA"/>
</dbReference>
<dbReference type="InterPro" id="IPR012341">
    <property type="entry name" value="6hp_glycosidase-like_sf"/>
</dbReference>
<organism evidence="1 2">
    <name type="scientific">Chitinophaga fulva</name>
    <dbReference type="NCBI Taxonomy" id="2728842"/>
    <lineage>
        <taxon>Bacteria</taxon>
        <taxon>Pseudomonadati</taxon>
        <taxon>Bacteroidota</taxon>
        <taxon>Chitinophagia</taxon>
        <taxon>Chitinophagales</taxon>
        <taxon>Chitinophagaceae</taxon>
        <taxon>Chitinophaga</taxon>
    </lineage>
</organism>
<dbReference type="RefSeq" id="WP_169224892.1">
    <property type="nucleotide sequence ID" value="NZ_JABBGC010000001.1"/>
</dbReference>
<reference evidence="1 2" key="1">
    <citation type="submission" date="2020-04" db="EMBL/GenBank/DDBJ databases">
        <title>Chitinophaga sp. G-6-1-13 sp. nov., isolated from soil.</title>
        <authorList>
            <person name="Dahal R.H."/>
            <person name="Chaudhary D.K."/>
        </authorList>
    </citation>
    <scope>NUCLEOTIDE SEQUENCE [LARGE SCALE GENOMIC DNA]</scope>
    <source>
        <strain evidence="1 2">G-6-1-13</strain>
    </source>
</reference>